<evidence type="ECO:0000256" key="5">
    <source>
        <dbReference type="ARBA" id="ARBA00023136"/>
    </source>
</evidence>
<proteinExistence type="inferred from homology"/>
<feature type="compositionally biased region" description="Low complexity" evidence="6">
    <location>
        <begin position="17"/>
        <end position="27"/>
    </location>
</feature>
<name>A0AAD5DU49_9CHLO</name>
<evidence type="ECO:0000256" key="2">
    <source>
        <dbReference type="ARBA" id="ARBA00009310"/>
    </source>
</evidence>
<dbReference type="AlphaFoldDB" id="A0AAD5DU49"/>
<comment type="caution">
    <text evidence="8">The sequence shown here is derived from an EMBL/GenBank/DDBJ whole genome shotgun (WGS) entry which is preliminary data.</text>
</comment>
<keyword evidence="9" id="KW-1185">Reference proteome</keyword>
<evidence type="ECO:0000313" key="9">
    <source>
        <dbReference type="Proteomes" id="UP001205105"/>
    </source>
</evidence>
<evidence type="ECO:0000256" key="1">
    <source>
        <dbReference type="ARBA" id="ARBA00004141"/>
    </source>
</evidence>
<dbReference type="Pfam" id="PF05602">
    <property type="entry name" value="CLPTM1"/>
    <property type="match status" value="1"/>
</dbReference>
<evidence type="ECO:0000256" key="3">
    <source>
        <dbReference type="ARBA" id="ARBA00022692"/>
    </source>
</evidence>
<feature type="region of interest" description="Disordered" evidence="6">
    <location>
        <begin position="573"/>
        <end position="642"/>
    </location>
</feature>
<dbReference type="GO" id="GO:0016020">
    <property type="term" value="C:membrane"/>
    <property type="evidence" value="ECO:0007669"/>
    <property type="project" value="UniProtKB-SubCell"/>
</dbReference>
<evidence type="ECO:0008006" key="10">
    <source>
        <dbReference type="Google" id="ProtNLM"/>
    </source>
</evidence>
<evidence type="ECO:0000256" key="4">
    <source>
        <dbReference type="ARBA" id="ARBA00022989"/>
    </source>
</evidence>
<dbReference type="GO" id="GO:0012505">
    <property type="term" value="C:endomembrane system"/>
    <property type="evidence" value="ECO:0007669"/>
    <property type="project" value="TreeGrafter"/>
</dbReference>
<dbReference type="EMBL" id="JADXDR010000053">
    <property type="protein sequence ID" value="KAI7842311.1"/>
    <property type="molecule type" value="Genomic_DNA"/>
</dbReference>
<sequence>MPPAAAAGPAAGGPQGQGQQQQQQRGGFVQGLMRMLMMYYMFKMFTGGNKNAPTGPGGKAQVLSPLLPRGHPLDMHLFISEKRDWRTAAAAEEPVWTASNVPLGEPGPARGETYVYRPSPAVQNNGSVWVHAVFTPTGASPSPKDEFFDRTATFARTSQLNVYLRKRAAKAGVNLLSGKNSTDGEALPDDMALKNETVIISYLKPNVTVEMIDDFSRYNAAQVPPQYKDVLQVDTATMTYSPHVWFNSFWLLRDDLVPVNESVSEVTLHFELSATPAWKHMLLSQLDQSFSMQRDWGAMGEGDSDDVKRIFIESNPWFLALTMAVSMLHSGKCWGVWERKAALRLFDMLAFKNDIGFWKSNKSMLGLSARTILINAGCQLVIFLYLLDNDTSMVVLFSTGIGTAIEFWKVTKAMNVSVVRTASGLPWLRFKDRASYKTSKTDQYDAEAMRYLSYALYPLVAGYAVYALMYQTHKSWYSWLLNSLVGAVYTFGFILMCPQLYLNYKLKSVAHLPWRQMTYKFLNTIIDDLFAFVIKMPLLHRLSVFRDDLIFLIYLYQRYIYRVDKKRANEFGYAEEQPENDEEEEEEKDGQAKSAQQPAAAGGAGTSAAAAAAGAPEPIQEESEEEAEEEDEGAAAEPKKEK</sequence>
<feature type="region of interest" description="Disordered" evidence="6">
    <location>
        <begin position="1"/>
        <end position="27"/>
    </location>
</feature>
<keyword evidence="4 7" id="KW-1133">Transmembrane helix</keyword>
<dbReference type="PANTHER" id="PTHR21347">
    <property type="entry name" value="CLEFT LIP AND PALATE ASSOCIATED TRANSMEMBRANE PROTEIN-RELATED"/>
    <property type="match status" value="1"/>
</dbReference>
<feature type="transmembrane region" description="Helical" evidence="7">
    <location>
        <begin position="367"/>
        <end position="387"/>
    </location>
</feature>
<comment type="similarity">
    <text evidence="2">Belongs to the CLPTM1 family.</text>
</comment>
<feature type="compositionally biased region" description="Low complexity" evidence="6">
    <location>
        <begin position="592"/>
        <end position="618"/>
    </location>
</feature>
<comment type="subcellular location">
    <subcellularLocation>
        <location evidence="1">Membrane</location>
        <topology evidence="1">Multi-pass membrane protein</topology>
    </subcellularLocation>
</comment>
<dbReference type="PANTHER" id="PTHR21347:SF0">
    <property type="entry name" value="LIPID SCRAMBLASE CLPTM1L"/>
    <property type="match status" value="1"/>
</dbReference>
<feature type="transmembrane region" description="Helical" evidence="7">
    <location>
        <begin position="451"/>
        <end position="470"/>
    </location>
</feature>
<reference evidence="8" key="1">
    <citation type="submission" date="2020-11" db="EMBL/GenBank/DDBJ databases">
        <title>Chlorella ohadii genome sequencing and assembly.</title>
        <authorList>
            <person name="Murik O."/>
            <person name="Treves H."/>
            <person name="Kedem I."/>
            <person name="Shotland Y."/>
            <person name="Kaplan A."/>
        </authorList>
    </citation>
    <scope>NUCLEOTIDE SEQUENCE</scope>
    <source>
        <strain evidence="8">1</strain>
    </source>
</reference>
<evidence type="ECO:0000256" key="7">
    <source>
        <dbReference type="SAM" id="Phobius"/>
    </source>
</evidence>
<gene>
    <name evidence="8" type="ORF">COHA_003951</name>
</gene>
<keyword evidence="3 7" id="KW-0812">Transmembrane</keyword>
<feature type="compositionally biased region" description="Acidic residues" evidence="6">
    <location>
        <begin position="576"/>
        <end position="588"/>
    </location>
</feature>
<feature type="transmembrane region" description="Helical" evidence="7">
    <location>
        <begin position="476"/>
        <end position="497"/>
    </location>
</feature>
<feature type="compositionally biased region" description="Acidic residues" evidence="6">
    <location>
        <begin position="619"/>
        <end position="634"/>
    </location>
</feature>
<accession>A0AAD5DU49</accession>
<organism evidence="8 9">
    <name type="scientific">Chlorella ohadii</name>
    <dbReference type="NCBI Taxonomy" id="2649997"/>
    <lineage>
        <taxon>Eukaryota</taxon>
        <taxon>Viridiplantae</taxon>
        <taxon>Chlorophyta</taxon>
        <taxon>core chlorophytes</taxon>
        <taxon>Trebouxiophyceae</taxon>
        <taxon>Chlorellales</taxon>
        <taxon>Chlorellaceae</taxon>
        <taxon>Chlorella clade</taxon>
        <taxon>Chlorella</taxon>
    </lineage>
</organism>
<dbReference type="InterPro" id="IPR008429">
    <property type="entry name" value="CLPTM1"/>
</dbReference>
<protein>
    <recommendedName>
        <fullName evidence="10">Cleft lip and palate transmembrane 1</fullName>
    </recommendedName>
</protein>
<evidence type="ECO:0000313" key="8">
    <source>
        <dbReference type="EMBL" id="KAI7842311.1"/>
    </source>
</evidence>
<evidence type="ECO:0000256" key="6">
    <source>
        <dbReference type="SAM" id="MobiDB-lite"/>
    </source>
</evidence>
<dbReference type="Proteomes" id="UP001205105">
    <property type="component" value="Unassembled WGS sequence"/>
</dbReference>
<keyword evidence="5 7" id="KW-0472">Membrane</keyword>